<comment type="similarity">
    <text evidence="1">Belongs to the AHA1 family.</text>
</comment>
<evidence type="ECO:0000313" key="3">
    <source>
        <dbReference type="EMBL" id="KFL30208.1"/>
    </source>
</evidence>
<reference evidence="3 4" key="1">
    <citation type="submission" date="2014-08" db="EMBL/GenBank/DDBJ databases">
        <authorList>
            <person name="Hassan Y.I."/>
            <person name="Lepp D."/>
            <person name="Zhou T."/>
        </authorList>
    </citation>
    <scope>NUCLEOTIDE SEQUENCE [LARGE SCALE GENOMIC DNA]</scope>
    <source>
        <strain evidence="3 4">IFO13584</strain>
    </source>
</reference>
<evidence type="ECO:0000256" key="1">
    <source>
        <dbReference type="ARBA" id="ARBA00006817"/>
    </source>
</evidence>
<dbReference type="Pfam" id="PF08327">
    <property type="entry name" value="AHSA1"/>
    <property type="match status" value="1"/>
</dbReference>
<organism evidence="3 4">
    <name type="scientific">Devosia riboflavina</name>
    <dbReference type="NCBI Taxonomy" id="46914"/>
    <lineage>
        <taxon>Bacteria</taxon>
        <taxon>Pseudomonadati</taxon>
        <taxon>Pseudomonadota</taxon>
        <taxon>Alphaproteobacteria</taxon>
        <taxon>Hyphomicrobiales</taxon>
        <taxon>Devosiaceae</taxon>
        <taxon>Devosia</taxon>
    </lineage>
</organism>
<accession>A0A087M005</accession>
<dbReference type="EMBL" id="JQGC01000015">
    <property type="protein sequence ID" value="KFL30208.1"/>
    <property type="molecule type" value="Genomic_DNA"/>
</dbReference>
<dbReference type="RefSeq" id="WP_035084877.1">
    <property type="nucleotide sequence ID" value="NZ_JQGC01000015.1"/>
</dbReference>
<feature type="domain" description="Activator of Hsp90 ATPase homologue 1/2-like C-terminal" evidence="2">
    <location>
        <begin position="12"/>
        <end position="151"/>
    </location>
</feature>
<dbReference type="OrthoDB" id="9786557at2"/>
<protein>
    <submittedName>
        <fullName evidence="3">ATPase</fullName>
    </submittedName>
</protein>
<dbReference type="Proteomes" id="UP000028981">
    <property type="component" value="Unassembled WGS sequence"/>
</dbReference>
<evidence type="ECO:0000259" key="2">
    <source>
        <dbReference type="Pfam" id="PF08327"/>
    </source>
</evidence>
<proteinExistence type="inferred from homology"/>
<dbReference type="STRING" id="46914.JP75_16615"/>
<keyword evidence="4" id="KW-1185">Reference proteome</keyword>
<dbReference type="InterPro" id="IPR013538">
    <property type="entry name" value="ASHA1/2-like_C"/>
</dbReference>
<name>A0A087M005_9HYPH</name>
<dbReference type="AlphaFoldDB" id="A0A087M005"/>
<dbReference type="CDD" id="cd08895">
    <property type="entry name" value="SRPBCC_CalC_Aha1-like_2"/>
    <property type="match status" value="1"/>
</dbReference>
<dbReference type="InterPro" id="IPR023393">
    <property type="entry name" value="START-like_dom_sf"/>
</dbReference>
<dbReference type="Gene3D" id="3.30.530.20">
    <property type="match status" value="1"/>
</dbReference>
<comment type="caution">
    <text evidence="3">The sequence shown here is derived from an EMBL/GenBank/DDBJ whole genome shotgun (WGS) entry which is preliminary data.</text>
</comment>
<gene>
    <name evidence="3" type="ORF">JP75_16615</name>
</gene>
<dbReference type="SUPFAM" id="SSF55961">
    <property type="entry name" value="Bet v1-like"/>
    <property type="match status" value="1"/>
</dbReference>
<evidence type="ECO:0000313" key="4">
    <source>
        <dbReference type="Proteomes" id="UP000028981"/>
    </source>
</evidence>
<sequence>MSRTDSASRVVDATPEAVYAAMTDPSALVVWLPPTGMRGEMLEFDLRPGGHYRMVLRYEDASIAGKTGENSDDVAVRFLDLVPGALVSQAVDFVSDDPAFAGTMVMNWILRPVPEGTEVTIRAENVPDGISPEDHAEGLASSLENLAKFLES</sequence>